<dbReference type="AlphaFoldDB" id="A0A9K3D8X7"/>
<comment type="caution">
    <text evidence="2">The sequence shown here is derived from an EMBL/GenBank/DDBJ whole genome shotgun (WGS) entry which is preliminary data.</text>
</comment>
<name>A0A9K3D8X7_9EUKA</name>
<feature type="transmembrane region" description="Helical" evidence="1">
    <location>
        <begin position="12"/>
        <end position="35"/>
    </location>
</feature>
<gene>
    <name evidence="2" type="ORF">KIPB_013011</name>
</gene>
<dbReference type="EMBL" id="BDIP01005988">
    <property type="protein sequence ID" value="GIQ90276.1"/>
    <property type="molecule type" value="Genomic_DNA"/>
</dbReference>
<keyword evidence="1" id="KW-0472">Membrane</keyword>
<proteinExistence type="predicted"/>
<keyword evidence="1" id="KW-1133">Transmembrane helix</keyword>
<evidence type="ECO:0000256" key="1">
    <source>
        <dbReference type="SAM" id="Phobius"/>
    </source>
</evidence>
<keyword evidence="1" id="KW-0812">Transmembrane</keyword>
<feature type="non-terminal residue" evidence="2">
    <location>
        <position position="1"/>
    </location>
</feature>
<keyword evidence="3" id="KW-1185">Reference proteome</keyword>
<protein>
    <submittedName>
        <fullName evidence="2">Uncharacterized protein</fullName>
    </submittedName>
</protein>
<evidence type="ECO:0000313" key="2">
    <source>
        <dbReference type="EMBL" id="GIQ90276.1"/>
    </source>
</evidence>
<organism evidence="2 3">
    <name type="scientific">Kipferlia bialata</name>
    <dbReference type="NCBI Taxonomy" id="797122"/>
    <lineage>
        <taxon>Eukaryota</taxon>
        <taxon>Metamonada</taxon>
        <taxon>Carpediemonas-like organisms</taxon>
        <taxon>Kipferlia</taxon>
    </lineage>
</organism>
<reference evidence="2 3" key="1">
    <citation type="journal article" date="2018" name="PLoS ONE">
        <title>The draft genome of Kipferlia bialata reveals reductive genome evolution in fornicate parasites.</title>
        <authorList>
            <person name="Tanifuji G."/>
            <person name="Takabayashi S."/>
            <person name="Kume K."/>
            <person name="Takagi M."/>
            <person name="Nakayama T."/>
            <person name="Kamikawa R."/>
            <person name="Inagaki Y."/>
            <person name="Hashimoto T."/>
        </authorList>
    </citation>
    <scope>NUCLEOTIDE SEQUENCE [LARGE SCALE GENOMIC DNA]</scope>
    <source>
        <strain evidence="2">NY0173</strain>
    </source>
</reference>
<accession>A0A9K3D8X7</accession>
<feature type="non-terminal residue" evidence="2">
    <location>
        <position position="161"/>
    </location>
</feature>
<sequence length="161" mass="17418">ISGFPAAYDYEYIGSMMLGFLVAFATVFGLIILTVKVIIPRRLARVAVSVIPDNMRSKILLPDVQSGIYVNEVAAAAPADASVMAYGRFDEKYNEGSVAAIGENLAAAGTDMSKVTVYQGHPFLYPTVASDSVSSIFWSTKDKYGLDTLIRAANEFHRVLP</sequence>
<dbReference type="Proteomes" id="UP000265618">
    <property type="component" value="Unassembled WGS sequence"/>
</dbReference>
<evidence type="ECO:0000313" key="3">
    <source>
        <dbReference type="Proteomes" id="UP000265618"/>
    </source>
</evidence>